<protein>
    <recommendedName>
        <fullName evidence="4">Arginosuccinate synthase-like N-terminal domain-containing protein</fullName>
    </recommendedName>
</protein>
<dbReference type="InterPro" id="IPR001518">
    <property type="entry name" value="Arginosuc_synth"/>
</dbReference>
<dbReference type="PANTHER" id="PTHR11587">
    <property type="entry name" value="ARGININOSUCCINATE SYNTHASE"/>
    <property type="match status" value="1"/>
</dbReference>
<proteinExistence type="predicted"/>
<keyword evidence="2" id="KW-0547">Nucleotide-binding</keyword>
<dbReference type="GO" id="GO:0006526">
    <property type="term" value="P:L-arginine biosynthetic process"/>
    <property type="evidence" value="ECO:0007669"/>
    <property type="project" value="InterPro"/>
</dbReference>
<evidence type="ECO:0000313" key="6">
    <source>
        <dbReference type="Proteomes" id="UP000236290"/>
    </source>
</evidence>
<name>A0A2K0UB28_TRIHA</name>
<evidence type="ECO:0000256" key="3">
    <source>
        <dbReference type="ARBA" id="ARBA00022840"/>
    </source>
</evidence>
<dbReference type="PROSITE" id="PS00564">
    <property type="entry name" value="ARGININOSUCCIN_SYN_1"/>
    <property type="match status" value="1"/>
</dbReference>
<gene>
    <name evidence="5" type="ORF">THARTR1_04678</name>
</gene>
<dbReference type="OrthoDB" id="5123402at2759"/>
<dbReference type="Proteomes" id="UP000236290">
    <property type="component" value="Unassembled WGS sequence"/>
</dbReference>
<dbReference type="EMBL" id="MTYI01000056">
    <property type="protein sequence ID" value="PNP54989.1"/>
    <property type="molecule type" value="Genomic_DNA"/>
</dbReference>
<keyword evidence="1" id="KW-0436">Ligase</keyword>
<accession>A0A2K0UB28</accession>
<dbReference type="Pfam" id="PF00764">
    <property type="entry name" value="Arginosuc_synth"/>
    <property type="match status" value="1"/>
</dbReference>
<dbReference type="GO" id="GO:0005524">
    <property type="term" value="F:ATP binding"/>
    <property type="evidence" value="ECO:0007669"/>
    <property type="project" value="UniProtKB-KW"/>
</dbReference>
<dbReference type="AlphaFoldDB" id="A0A2K0UB28"/>
<reference evidence="5 6" key="1">
    <citation type="submission" date="2017-02" db="EMBL/GenBank/DDBJ databases">
        <title>Genomes of Trichoderma spp. with biocontrol activity.</title>
        <authorList>
            <person name="Gardiner D."/>
            <person name="Kazan K."/>
            <person name="Vos C."/>
            <person name="Harvey P."/>
        </authorList>
    </citation>
    <scope>NUCLEOTIDE SEQUENCE [LARGE SCALE GENOMIC DNA]</scope>
    <source>
        <strain evidence="5 6">Tr1</strain>
    </source>
</reference>
<dbReference type="SUPFAM" id="SSF52402">
    <property type="entry name" value="Adenine nucleotide alpha hydrolases-like"/>
    <property type="match status" value="1"/>
</dbReference>
<evidence type="ECO:0000313" key="5">
    <source>
        <dbReference type="EMBL" id="PNP54989.1"/>
    </source>
</evidence>
<evidence type="ECO:0000256" key="2">
    <source>
        <dbReference type="ARBA" id="ARBA00022741"/>
    </source>
</evidence>
<dbReference type="PANTHER" id="PTHR11587:SF2">
    <property type="entry name" value="ARGININOSUCCINATE SYNTHASE"/>
    <property type="match status" value="1"/>
</dbReference>
<dbReference type="GO" id="GO:0000053">
    <property type="term" value="P:argininosuccinate metabolic process"/>
    <property type="evidence" value="ECO:0007669"/>
    <property type="project" value="TreeGrafter"/>
</dbReference>
<evidence type="ECO:0000256" key="1">
    <source>
        <dbReference type="ARBA" id="ARBA00022598"/>
    </source>
</evidence>
<sequence>MSKGRVCLAYSGGLDTSTILVWLIQEGYEVIAFLADCGQQEDFAAVEKKALQLGAKAFVCKNVQRELVDEVCNAIFESRYLLGTALAR</sequence>
<dbReference type="Gene3D" id="3.40.50.620">
    <property type="entry name" value="HUPs"/>
    <property type="match status" value="1"/>
</dbReference>
<comment type="caution">
    <text evidence="5">The sequence shown here is derived from an EMBL/GenBank/DDBJ whole genome shotgun (WGS) entry which is preliminary data.</text>
</comment>
<dbReference type="InterPro" id="IPR018223">
    <property type="entry name" value="Arginosuc_synth_CS"/>
</dbReference>
<dbReference type="GO" id="GO:0004055">
    <property type="term" value="F:argininosuccinate synthase activity"/>
    <property type="evidence" value="ECO:0007669"/>
    <property type="project" value="InterPro"/>
</dbReference>
<dbReference type="InterPro" id="IPR048267">
    <property type="entry name" value="Arginosuc_syn_N"/>
</dbReference>
<dbReference type="InterPro" id="IPR014729">
    <property type="entry name" value="Rossmann-like_a/b/a_fold"/>
</dbReference>
<feature type="domain" description="Arginosuccinate synthase-like N-terminal" evidence="4">
    <location>
        <begin position="5"/>
        <end position="88"/>
    </location>
</feature>
<organism evidence="5 6">
    <name type="scientific">Trichoderma harzianum</name>
    <name type="common">Hypocrea lixii</name>
    <dbReference type="NCBI Taxonomy" id="5544"/>
    <lineage>
        <taxon>Eukaryota</taxon>
        <taxon>Fungi</taxon>
        <taxon>Dikarya</taxon>
        <taxon>Ascomycota</taxon>
        <taxon>Pezizomycotina</taxon>
        <taxon>Sordariomycetes</taxon>
        <taxon>Hypocreomycetidae</taxon>
        <taxon>Hypocreales</taxon>
        <taxon>Hypocreaceae</taxon>
        <taxon>Trichoderma</taxon>
    </lineage>
</organism>
<evidence type="ECO:0000259" key="4">
    <source>
        <dbReference type="Pfam" id="PF00764"/>
    </source>
</evidence>
<keyword evidence="3" id="KW-0067">ATP-binding</keyword>
<dbReference type="GO" id="GO:0000050">
    <property type="term" value="P:urea cycle"/>
    <property type="evidence" value="ECO:0007669"/>
    <property type="project" value="TreeGrafter"/>
</dbReference>
<dbReference type="GO" id="GO:0005737">
    <property type="term" value="C:cytoplasm"/>
    <property type="evidence" value="ECO:0007669"/>
    <property type="project" value="TreeGrafter"/>
</dbReference>